<organism evidence="2 3">
    <name type="scientific">Microbacter margulisiae</name>
    <dbReference type="NCBI Taxonomy" id="1350067"/>
    <lineage>
        <taxon>Bacteria</taxon>
        <taxon>Pseudomonadati</taxon>
        <taxon>Bacteroidota</taxon>
        <taxon>Bacteroidia</taxon>
        <taxon>Bacteroidales</taxon>
        <taxon>Porphyromonadaceae</taxon>
        <taxon>Microbacter</taxon>
    </lineage>
</organism>
<comment type="caution">
    <text evidence="2">The sequence shown here is derived from an EMBL/GenBank/DDBJ whole genome shotgun (WGS) entry which is preliminary data.</text>
</comment>
<dbReference type="EMBL" id="JACHYB010000001">
    <property type="protein sequence ID" value="MBB3186221.1"/>
    <property type="molecule type" value="Genomic_DNA"/>
</dbReference>
<name>A0A7W5DNP8_9PORP</name>
<evidence type="ECO:0000259" key="1">
    <source>
        <dbReference type="Pfam" id="PF12762"/>
    </source>
</evidence>
<protein>
    <recommendedName>
        <fullName evidence="1">ISXO2-like transposase domain-containing protein</fullName>
    </recommendedName>
</protein>
<dbReference type="Pfam" id="PF12762">
    <property type="entry name" value="DDE_Tnp_IS1595"/>
    <property type="match status" value="1"/>
</dbReference>
<accession>A0A7W5DNP8</accession>
<feature type="domain" description="ISXO2-like transposase" evidence="1">
    <location>
        <begin position="125"/>
        <end position="227"/>
    </location>
</feature>
<dbReference type="Proteomes" id="UP000544222">
    <property type="component" value="Unassembled WGS sequence"/>
</dbReference>
<reference evidence="2 3" key="1">
    <citation type="submission" date="2020-08" db="EMBL/GenBank/DDBJ databases">
        <title>Genomic Encyclopedia of Type Strains, Phase IV (KMG-IV): sequencing the most valuable type-strain genomes for metagenomic binning, comparative biology and taxonomic classification.</title>
        <authorList>
            <person name="Goeker M."/>
        </authorList>
    </citation>
    <scope>NUCLEOTIDE SEQUENCE [LARGE SCALE GENOMIC DNA]</scope>
    <source>
        <strain evidence="2 3">DSM 27471</strain>
    </source>
</reference>
<dbReference type="NCBIfam" id="NF033547">
    <property type="entry name" value="transpos_IS1595"/>
    <property type="match status" value="1"/>
</dbReference>
<evidence type="ECO:0000313" key="2">
    <source>
        <dbReference type="EMBL" id="MBB3186221.1"/>
    </source>
</evidence>
<evidence type="ECO:0000313" key="3">
    <source>
        <dbReference type="Proteomes" id="UP000544222"/>
    </source>
</evidence>
<proteinExistence type="predicted"/>
<dbReference type="InterPro" id="IPR024445">
    <property type="entry name" value="Tnp_ISXO2-like"/>
</dbReference>
<gene>
    <name evidence="2" type="ORF">FHX64_000384</name>
</gene>
<sequence length="235" mass="27273">MNLLNFILNFPDEESCIVHFKAQGDQIGVFCPKCGSTKHIWLKNKVRYECAHCHHRQSIRRDTVLEFSKLPFRCWYVAMHLLTSTKKSFSASELQQQLGHKRYQPIWEMHKKLSDIMGKRDNEYQLSGQIELDNAFITNLISDDCKHQDLKHGAGSQNKSKVIVMTESIVVENPKPGKKPKKINHIKMQVVPDLRADTAVEIVKEQIDSKAELTTDDSKTFFKLHKLWSLTRLRL</sequence>
<keyword evidence="3" id="KW-1185">Reference proteome</keyword>
<dbReference type="AlphaFoldDB" id="A0A7W5DNP8"/>